<evidence type="ECO:0000313" key="1">
    <source>
        <dbReference type="EMBL" id="ODS10595.1"/>
    </source>
</evidence>
<dbReference type="InterPro" id="IPR031325">
    <property type="entry name" value="RHS_repeat"/>
</dbReference>
<dbReference type="PANTHER" id="PTHR32305:SF15">
    <property type="entry name" value="PROTEIN RHSA-RELATED"/>
    <property type="match status" value="1"/>
</dbReference>
<dbReference type="InterPro" id="IPR006530">
    <property type="entry name" value="YD"/>
</dbReference>
<evidence type="ECO:0000313" key="2">
    <source>
        <dbReference type="Proteomes" id="UP000095131"/>
    </source>
</evidence>
<reference evidence="1 2" key="1">
    <citation type="submission" date="2016-08" db="EMBL/GenBank/DDBJ databases">
        <title>Genome sequencing of Vibrio scophthalmi strain FP3289, an isolated from Paralichthys olivaceus.</title>
        <authorList>
            <person name="Han H.-J."/>
        </authorList>
    </citation>
    <scope>NUCLEOTIDE SEQUENCE [LARGE SCALE GENOMIC DNA]</scope>
    <source>
        <strain evidence="1 2">FP3289</strain>
    </source>
</reference>
<comment type="caution">
    <text evidence="1">The sequence shown here is derived from an EMBL/GenBank/DDBJ whole genome shotgun (WGS) entry which is preliminary data.</text>
</comment>
<dbReference type="Proteomes" id="UP000095131">
    <property type="component" value="Unassembled WGS sequence"/>
</dbReference>
<dbReference type="AlphaFoldDB" id="A0A1E3WLJ4"/>
<dbReference type="NCBIfam" id="TIGR01643">
    <property type="entry name" value="YD_repeat_2x"/>
    <property type="match status" value="1"/>
</dbReference>
<evidence type="ECO:0008006" key="3">
    <source>
        <dbReference type="Google" id="ProtNLM"/>
    </source>
</evidence>
<dbReference type="EMBL" id="MDCJ01000002">
    <property type="protein sequence ID" value="ODS10595.1"/>
    <property type="molecule type" value="Genomic_DNA"/>
</dbReference>
<dbReference type="Pfam" id="PF05593">
    <property type="entry name" value="RHS_repeat"/>
    <property type="match status" value="1"/>
</dbReference>
<name>A0A1E3WLJ4_9VIBR</name>
<sequence>MSISLGGFISHKGSGIYIPLNINYDPSSNMDVGFGRGWGINLSKFDSSNNNLKLSTGQSFKIQWDNNKGEYNAVYRGLKDIRILYLSETEEIKIIYKDGKQEYLSYKYGNLNKVVTHQGLEVVFEYEIYRGRQVLWSIKDGSRQTIIDWWSNNYETVISHRFNNVILQEFTLYKYDEDRELKYFSTPEIGDLTTIEYEFFRDINYKVISRVTTATGKIEELEYRNGHSLPVGAPIQSIPYVYRYHLYSGFNQPAKTITYLYSDRNYLGFGSDRAWVAGEDTLFKAHSNYVYSTEEHGHDNKKTIRIYNKYHLLEFERFFDNDFMYQEIDYVYYANLDINIENQPAQYSMLKSKTNRIFSVDGEVRSFLLNYEYDEYANLLKEVKADGSTIVRTYYGLNSEQGCPASTTGIVSFLKQERFISNNDNKIKNKKCEYISIPTLDNMGSFIVLSKEILDIELYSYRYYTDASNIYEYGRIDIVIQLINGYSCRVKWLYDFLDRIIISEISTAHDEISYSITSEFDYNTMNIVKFIDENKVETNYCYDNIGRITSEIFAPGTEYEAYCSYEYSVGANNNSIKKTDFKGNIQVIELNNSGNIIRMKAQPNGMTALKTTKESWYNELGKVYRTDQIDWIDNEEIRISQLYQYDSFGEVSRITHDDGREEKIIQDPVKMSTEIIEVGLMSEISKFDLSGNVVEKITLDSNQNILAKTLSSYDGEGNVLTVEDTGGRITTFKYDSANRVTEINRTLDGDHISEKYEYPRFTNKSCVQKVTINNQFIGSRVFDGLLRITSETAASGSTQYHYDEALIMPSRKITELGEILFDLDRVTQQPRSVTVPSDISLASTYQFDKKLGVATSSLNADSRSSVELDSYGRTINNRICLNDGVERNASVEVSLLGRVVSEVDYFGNSRSFKYDKYGRVKSIFETYQNNKSTETRIFYDAFSRPNRYELYDRGNFIDLCIEYNSIGYETYRQVMFNDQLVLSISQEYNTNLLIMARIVTDESGTTTEYYEYDDYDRLVVYTCTGVNLPSFNGNTINKQVFEYDFYGNVTKIVSSTSDKINVVDYEYGSDNPVTLTSIQSTNPDYQANLEYDSTGNMLVDEKGHNYLYDALGRVRAVKDRDQNVLIRYTYDAIGKQCSQIYDDHINYLMYQHDTLINEVCNNSSASYSRLTNGLMTKRINADVNQISLGDHQSSTIRTMTVADSDVIVTSSQSYTPYGESA</sequence>
<dbReference type="Gene3D" id="2.180.10.10">
    <property type="entry name" value="RHS repeat-associated core"/>
    <property type="match status" value="2"/>
</dbReference>
<organism evidence="1 2">
    <name type="scientific">Vibrio scophthalmi</name>
    <dbReference type="NCBI Taxonomy" id="45658"/>
    <lineage>
        <taxon>Bacteria</taxon>
        <taxon>Pseudomonadati</taxon>
        <taxon>Pseudomonadota</taxon>
        <taxon>Gammaproteobacteria</taxon>
        <taxon>Vibrionales</taxon>
        <taxon>Vibrionaceae</taxon>
        <taxon>Vibrio</taxon>
    </lineage>
</organism>
<proteinExistence type="predicted"/>
<dbReference type="InterPro" id="IPR050708">
    <property type="entry name" value="T6SS_VgrG/RHS"/>
</dbReference>
<accession>A0A1E3WLJ4</accession>
<dbReference type="PATRIC" id="fig|45658.8.peg.844"/>
<dbReference type="PANTHER" id="PTHR32305">
    <property type="match status" value="1"/>
</dbReference>
<gene>
    <name evidence="1" type="ORF">VSF3289_00854</name>
</gene>
<protein>
    <recommendedName>
        <fullName evidence="3">tRNA(Glu)-specific nuclease WapA</fullName>
    </recommendedName>
</protein>